<keyword evidence="2" id="KW-1185">Reference proteome</keyword>
<proteinExistence type="predicted"/>
<dbReference type="Proteomes" id="UP000410492">
    <property type="component" value="Unassembled WGS sequence"/>
</dbReference>
<evidence type="ECO:0008006" key="3">
    <source>
        <dbReference type="Google" id="ProtNLM"/>
    </source>
</evidence>
<reference evidence="1 2" key="1">
    <citation type="submission" date="2019-01" db="EMBL/GenBank/DDBJ databases">
        <authorList>
            <person name="Sayadi A."/>
        </authorList>
    </citation>
    <scope>NUCLEOTIDE SEQUENCE [LARGE SCALE GENOMIC DNA]</scope>
</reference>
<dbReference type="EMBL" id="CAACVG010001260">
    <property type="protein sequence ID" value="VEN35125.1"/>
    <property type="molecule type" value="Genomic_DNA"/>
</dbReference>
<dbReference type="OrthoDB" id="8881252at2759"/>
<name>A0A653BJF7_CALMS</name>
<dbReference type="AlphaFoldDB" id="A0A653BJF7"/>
<organism evidence="1 2">
    <name type="scientific">Callosobruchus maculatus</name>
    <name type="common">Southern cowpea weevil</name>
    <name type="synonym">Pulse bruchid</name>
    <dbReference type="NCBI Taxonomy" id="64391"/>
    <lineage>
        <taxon>Eukaryota</taxon>
        <taxon>Metazoa</taxon>
        <taxon>Ecdysozoa</taxon>
        <taxon>Arthropoda</taxon>
        <taxon>Hexapoda</taxon>
        <taxon>Insecta</taxon>
        <taxon>Pterygota</taxon>
        <taxon>Neoptera</taxon>
        <taxon>Endopterygota</taxon>
        <taxon>Coleoptera</taxon>
        <taxon>Polyphaga</taxon>
        <taxon>Cucujiformia</taxon>
        <taxon>Chrysomeloidea</taxon>
        <taxon>Chrysomelidae</taxon>
        <taxon>Bruchinae</taxon>
        <taxon>Bruchini</taxon>
        <taxon>Callosobruchus</taxon>
    </lineage>
</organism>
<evidence type="ECO:0000313" key="2">
    <source>
        <dbReference type="Proteomes" id="UP000410492"/>
    </source>
</evidence>
<evidence type="ECO:0000313" key="1">
    <source>
        <dbReference type="EMBL" id="VEN35125.1"/>
    </source>
</evidence>
<accession>A0A653BJF7</accession>
<gene>
    <name evidence="1" type="ORF">CALMAC_LOCUS1119</name>
</gene>
<protein>
    <recommendedName>
        <fullName evidence="3">MADF domain-containing protein</fullName>
    </recommendedName>
</protein>
<sequence>MEKFYWTREDVCLLIEHFELYPELSIVHTTEFKDRIKKQNALQKLADLFNIYTAEIQ</sequence>
<feature type="non-terminal residue" evidence="1">
    <location>
        <position position="57"/>
    </location>
</feature>